<dbReference type="InterPro" id="IPR026881">
    <property type="entry name" value="WYL_dom"/>
</dbReference>
<organism evidence="4 5">
    <name type="scientific">Chlorobium phaeovibrioides</name>
    <dbReference type="NCBI Taxonomy" id="1094"/>
    <lineage>
        <taxon>Bacteria</taxon>
        <taxon>Pseudomonadati</taxon>
        <taxon>Chlorobiota</taxon>
        <taxon>Chlorobiia</taxon>
        <taxon>Chlorobiales</taxon>
        <taxon>Chlorobiaceae</taxon>
        <taxon>Chlorobium/Pelodictyon group</taxon>
        <taxon>Chlorobium</taxon>
    </lineage>
</organism>
<dbReference type="InterPro" id="IPR057727">
    <property type="entry name" value="WCX_dom"/>
</dbReference>
<dbReference type="Pfam" id="PF13280">
    <property type="entry name" value="WYL"/>
    <property type="match status" value="1"/>
</dbReference>
<protein>
    <submittedName>
        <fullName evidence="4">WYL domain-containing transcriptional regulator</fullName>
    </submittedName>
</protein>
<dbReference type="AlphaFoldDB" id="A0A3S0NYF9"/>
<evidence type="ECO:0000313" key="5">
    <source>
        <dbReference type="Proteomes" id="UP000279908"/>
    </source>
</evidence>
<evidence type="ECO:0000259" key="2">
    <source>
        <dbReference type="Pfam" id="PF13280"/>
    </source>
</evidence>
<feature type="domain" description="Helix-turn-helix type 11" evidence="1">
    <location>
        <begin position="20"/>
        <end position="74"/>
    </location>
</feature>
<sequence>MPHPPLNDDDMVQSRPPIVRMQYIDQQLRDNHYPNCTKIAKYFEVSSKSIQRDIDYMRDLLHAPIEYDRKKRGYFYEEEGWSYLAATTLELREAEALIATTKVLQQYQGTPYYNEVSRALDKVRQYLPENSAADHLLSAYSIEKPTHQPVEPRMFATLEDAIRCRLKVTITYRASYRAASSEAVTERTIHPYLFHYSPSLDTWYLIGYCELRKDTRTFALNRIRTLSVTERHFTVPESFSIDEYLEKTFDLVHSSEQIDVTIRFTPFQAQWIRERRWHPTQETIEHKDGSLIMKMKVGALDAVKRWLMGFGEEAEALEPQELRVLLHDELSRANNLYEDVRAKGLESLPLF</sequence>
<dbReference type="Pfam" id="PF08279">
    <property type="entry name" value="HTH_11"/>
    <property type="match status" value="1"/>
</dbReference>
<dbReference type="InterPro" id="IPR051534">
    <property type="entry name" value="CBASS_pafABC_assoc_protein"/>
</dbReference>
<dbReference type="PROSITE" id="PS52050">
    <property type="entry name" value="WYL"/>
    <property type="match status" value="1"/>
</dbReference>
<feature type="domain" description="WYL" evidence="2">
    <location>
        <begin position="154"/>
        <end position="227"/>
    </location>
</feature>
<dbReference type="Pfam" id="PF25583">
    <property type="entry name" value="WCX"/>
    <property type="match status" value="1"/>
</dbReference>
<evidence type="ECO:0000313" key="4">
    <source>
        <dbReference type="EMBL" id="RTY35930.1"/>
    </source>
</evidence>
<evidence type="ECO:0000259" key="3">
    <source>
        <dbReference type="Pfam" id="PF25583"/>
    </source>
</evidence>
<reference evidence="4 5" key="1">
    <citation type="submission" date="2018-12" db="EMBL/GenBank/DDBJ databases">
        <authorList>
            <person name="Lunina O.N."/>
            <person name="Grouzdev D.S."/>
            <person name="Gorlenko V.M."/>
            <person name="Savvichev A.S."/>
        </authorList>
    </citation>
    <scope>NUCLEOTIDE SEQUENCE [LARGE SCALE GENOMIC DNA]</scope>
    <source>
        <strain evidence="4 5">BrKhr-17</strain>
    </source>
</reference>
<name>A0A3S0NYF9_CHLPH</name>
<dbReference type="PANTHER" id="PTHR34580:SF9">
    <property type="entry name" value="SLL5097 PROTEIN"/>
    <property type="match status" value="1"/>
</dbReference>
<proteinExistence type="predicted"/>
<dbReference type="Proteomes" id="UP000279908">
    <property type="component" value="Unassembled WGS sequence"/>
</dbReference>
<evidence type="ECO:0000259" key="1">
    <source>
        <dbReference type="Pfam" id="PF08279"/>
    </source>
</evidence>
<dbReference type="InterPro" id="IPR036388">
    <property type="entry name" value="WH-like_DNA-bd_sf"/>
</dbReference>
<dbReference type="PANTHER" id="PTHR34580">
    <property type="match status" value="1"/>
</dbReference>
<dbReference type="InterPro" id="IPR013196">
    <property type="entry name" value="HTH_11"/>
</dbReference>
<dbReference type="EMBL" id="RXYK01000018">
    <property type="protein sequence ID" value="RTY35930.1"/>
    <property type="molecule type" value="Genomic_DNA"/>
</dbReference>
<accession>A0A3S0NYF9</accession>
<feature type="domain" description="WCX" evidence="3">
    <location>
        <begin position="257"/>
        <end position="333"/>
    </location>
</feature>
<comment type="caution">
    <text evidence="4">The sequence shown here is derived from an EMBL/GenBank/DDBJ whole genome shotgun (WGS) entry which is preliminary data.</text>
</comment>
<gene>
    <name evidence="4" type="ORF">EKD02_08995</name>
</gene>
<dbReference type="RefSeq" id="WP_126343074.1">
    <property type="nucleotide sequence ID" value="NZ_RXYJ01000014.1"/>
</dbReference>
<dbReference type="Gene3D" id="1.10.10.10">
    <property type="entry name" value="Winged helix-like DNA-binding domain superfamily/Winged helix DNA-binding domain"/>
    <property type="match status" value="1"/>
</dbReference>